<gene>
    <name evidence="2" type="ORF">Fadolivirus_1_1366</name>
</gene>
<keyword evidence="3" id="KW-1185">Reference proteome</keyword>
<keyword evidence="1" id="KW-0175">Coiled coil</keyword>
<proteinExistence type="predicted"/>
<reference evidence="2 3" key="1">
    <citation type="submission" date="2020-04" db="EMBL/GenBank/DDBJ databases">
        <title>Advantages and limits of metagenomic assembly and binning of a giant virus.</title>
        <authorList>
            <person name="Schulz F."/>
            <person name="Andreani J."/>
            <person name="Francis R."/>
            <person name="Boudjemaa H."/>
            <person name="Bou Khalil J.Y."/>
            <person name="Lee J."/>
            <person name="La Scola B."/>
            <person name="Woyke T."/>
        </authorList>
    </citation>
    <scope>NUCLEOTIDE SEQUENCE [LARGE SCALE GENOMIC DNA]</scope>
    <source>
        <strain evidence="2 3">FV1/VV64</strain>
    </source>
</reference>
<protein>
    <submittedName>
        <fullName evidence="2">Uncharacterized protein</fullName>
    </submittedName>
</protein>
<sequence length="326" mass="38344">MSNKGASMDDYKQIQAERYAKYRKAQEEKELKLKQEKEELERQEKEKQRLEDEAKLLKEMQLREEFDEFMIKLDSLTIETQTAQNIIEIDTCVTSFISLLEAHMQYIENENTKQDVTTKIIEMINNISMNQNSKFDITKKDEQHEASQRIINGVKMMLSLVNLDESGINIDIMDTMGDEELAKKMQEEHDKEIEHSDSMDDLTHHIKIHRHVKPFRRPMKMPRIHGFGNNNVANMFQKMMSDFNEGKLDLNTNTFSGTGYKLVDNPVSVQIHEEEEMFDVTDSEINEVLKSDQEKQQSVPYYAGFEEITDPELLQLMHYQNELMDE</sequence>
<evidence type="ECO:0000313" key="3">
    <source>
        <dbReference type="Proteomes" id="UP001162001"/>
    </source>
</evidence>
<evidence type="ECO:0000313" key="2">
    <source>
        <dbReference type="EMBL" id="QKF94824.1"/>
    </source>
</evidence>
<evidence type="ECO:0000256" key="1">
    <source>
        <dbReference type="SAM" id="Coils"/>
    </source>
</evidence>
<organism evidence="2 3">
    <name type="scientific">Fadolivirus FV1/VV64</name>
    <dbReference type="NCBI Taxonomy" id="3070911"/>
    <lineage>
        <taxon>Viruses</taxon>
        <taxon>Varidnaviria</taxon>
        <taxon>Bamfordvirae</taxon>
        <taxon>Nucleocytoviricota</taxon>
        <taxon>Megaviricetes</taxon>
        <taxon>Imitervirales</taxon>
        <taxon>Mimiviridae</taxon>
        <taxon>Klosneuvirinae</taxon>
        <taxon>Fadolivirus</taxon>
        <taxon>Fadolivirus algeromassiliense</taxon>
    </lineage>
</organism>
<dbReference type="EMBL" id="MT418680">
    <property type="protein sequence ID" value="QKF94824.1"/>
    <property type="molecule type" value="Genomic_DNA"/>
</dbReference>
<dbReference type="Proteomes" id="UP001162001">
    <property type="component" value="Segment"/>
</dbReference>
<feature type="coiled-coil region" evidence="1">
    <location>
        <begin position="19"/>
        <end position="63"/>
    </location>
</feature>
<name>A0A7D3QW44_9VIRU</name>
<accession>A0A7D3QW44</accession>